<dbReference type="Gene3D" id="3.40.50.1820">
    <property type="entry name" value="alpha/beta hydrolase"/>
    <property type="match status" value="1"/>
</dbReference>
<proteinExistence type="predicted"/>
<reference evidence="4" key="1">
    <citation type="submission" date="2018-09" db="EMBL/GenBank/DDBJ databases">
        <authorList>
            <person name="Kim I."/>
        </authorList>
    </citation>
    <scope>NUCLEOTIDE SEQUENCE [LARGE SCALE GENOMIC DNA]</scope>
    <source>
        <strain evidence="4">DD4a</strain>
    </source>
</reference>
<accession>A0A3A1U2I0</accession>
<sequence>MAARVDPARGVAAAAVLAAGALVTGALTARTARRMASPRKQRATAVLGVDLAGGTIRFAPTRDALLPGRYSFWFAEGRGHARVGAVLGVDDDGVLRELLGVDAGDLTEAREGRFNGWMWLSPESFGVPYRSERVQTTQGAVPAWVVPGGDGSRWAVLVHGRSSVRQEALRAVPALLAAGRTVLVPAYRGDGEAPVGDSARYAVTDAEWVDVESAILHALEAGANEVLLVGWSSGASIVLATAQRSRVREVITGVVLDSPVLDGARALLARGEGVPEPVARGALSLLTGPMGRLLGADGLDVRPGEAADPADLAVPVLVLQSEDDGVAPPEVAHRFAAARPDLVRLVPFVGARHTRLWNLDPDRWEGALAAWLDGDRPRLERLSAPEPASARTADPSRRAAGRRATRPRPAL</sequence>
<feature type="compositionally biased region" description="Basic residues" evidence="1">
    <location>
        <begin position="399"/>
        <end position="411"/>
    </location>
</feature>
<name>A0A3A1U2I0_9MICO</name>
<dbReference type="Proteomes" id="UP000265742">
    <property type="component" value="Unassembled WGS sequence"/>
</dbReference>
<protein>
    <submittedName>
        <fullName evidence="3">Alpha/beta fold hydrolase</fullName>
    </submittedName>
</protein>
<dbReference type="Pfam" id="PF12697">
    <property type="entry name" value="Abhydrolase_6"/>
    <property type="match status" value="1"/>
</dbReference>
<dbReference type="EMBL" id="QXTG01000002">
    <property type="protein sequence ID" value="RIX28067.1"/>
    <property type="molecule type" value="Genomic_DNA"/>
</dbReference>
<dbReference type="RefSeq" id="WP_119482377.1">
    <property type="nucleotide sequence ID" value="NZ_QXTG01000002.1"/>
</dbReference>
<dbReference type="InterPro" id="IPR000073">
    <property type="entry name" value="AB_hydrolase_1"/>
</dbReference>
<dbReference type="GO" id="GO:0016787">
    <property type="term" value="F:hydrolase activity"/>
    <property type="evidence" value="ECO:0007669"/>
    <property type="project" value="UniProtKB-KW"/>
</dbReference>
<gene>
    <name evidence="3" type="ORF">D1781_11300</name>
</gene>
<evidence type="ECO:0000313" key="4">
    <source>
        <dbReference type="Proteomes" id="UP000265742"/>
    </source>
</evidence>
<keyword evidence="3" id="KW-0378">Hydrolase</keyword>
<dbReference type="InterPro" id="IPR029058">
    <property type="entry name" value="AB_hydrolase_fold"/>
</dbReference>
<keyword evidence="4" id="KW-1185">Reference proteome</keyword>
<dbReference type="AlphaFoldDB" id="A0A3A1U2I0"/>
<comment type="caution">
    <text evidence="3">The sequence shown here is derived from an EMBL/GenBank/DDBJ whole genome shotgun (WGS) entry which is preliminary data.</text>
</comment>
<evidence type="ECO:0000313" key="3">
    <source>
        <dbReference type="EMBL" id="RIX28067.1"/>
    </source>
</evidence>
<organism evidence="3 4">
    <name type="scientific">Amnibacterium setariae</name>
    <dbReference type="NCBI Taxonomy" id="2306585"/>
    <lineage>
        <taxon>Bacteria</taxon>
        <taxon>Bacillati</taxon>
        <taxon>Actinomycetota</taxon>
        <taxon>Actinomycetes</taxon>
        <taxon>Micrococcales</taxon>
        <taxon>Microbacteriaceae</taxon>
        <taxon>Amnibacterium</taxon>
    </lineage>
</organism>
<evidence type="ECO:0000256" key="1">
    <source>
        <dbReference type="SAM" id="MobiDB-lite"/>
    </source>
</evidence>
<evidence type="ECO:0000259" key="2">
    <source>
        <dbReference type="Pfam" id="PF12697"/>
    </source>
</evidence>
<feature type="domain" description="AB hydrolase-1" evidence="2">
    <location>
        <begin position="156"/>
        <end position="363"/>
    </location>
</feature>
<dbReference type="OrthoDB" id="8111537at2"/>
<dbReference type="SUPFAM" id="SSF53474">
    <property type="entry name" value="alpha/beta-Hydrolases"/>
    <property type="match status" value="1"/>
</dbReference>
<feature type="region of interest" description="Disordered" evidence="1">
    <location>
        <begin position="376"/>
        <end position="411"/>
    </location>
</feature>